<dbReference type="STRING" id="118168.MC7420_8244"/>
<name>B4W0W5_9CYAN</name>
<evidence type="ECO:0000256" key="4">
    <source>
        <dbReference type="ARBA" id="ARBA00023015"/>
    </source>
</evidence>
<feature type="binding site" evidence="8">
    <location>
        <position position="112"/>
    </location>
    <ligand>
        <name>Fe cation</name>
        <dbReference type="ChEBI" id="CHEBI:24875"/>
    </ligand>
</feature>
<sequence>MKAQRTRSQERILKLLKTLNRAVSAQDIHIELRKRKQGMGLATVYRSLDALKLEGVVQMRTLATGESLYSLLQDQHHLTCLNCGRSIPIEECPVHNLETQLQDNHHFQIYYHTLEFFGLCEDCQMVEADQNRRYSAKGMHRGEF</sequence>
<dbReference type="FunFam" id="1.10.10.10:FF:000459">
    <property type="entry name" value="Ferric uptake regulation protein"/>
    <property type="match status" value="1"/>
</dbReference>
<dbReference type="SUPFAM" id="SSF46785">
    <property type="entry name" value="Winged helix' DNA-binding domain"/>
    <property type="match status" value="1"/>
</dbReference>
<dbReference type="CDD" id="cd07153">
    <property type="entry name" value="Fur_like"/>
    <property type="match status" value="1"/>
</dbReference>
<dbReference type="HOGENOM" id="CLU_096072_5_1_3"/>
<feature type="binding site" evidence="7">
    <location>
        <position position="120"/>
    </location>
    <ligand>
        <name>Zn(2+)</name>
        <dbReference type="ChEBI" id="CHEBI:29105"/>
    </ligand>
</feature>
<dbReference type="Gene3D" id="3.30.1490.190">
    <property type="match status" value="1"/>
</dbReference>
<dbReference type="AlphaFoldDB" id="B4W0W5"/>
<evidence type="ECO:0000256" key="7">
    <source>
        <dbReference type="PIRSR" id="PIRSR602481-1"/>
    </source>
</evidence>
<evidence type="ECO:0000256" key="3">
    <source>
        <dbReference type="ARBA" id="ARBA00022833"/>
    </source>
</evidence>
<evidence type="ECO:0000256" key="8">
    <source>
        <dbReference type="PIRSR" id="PIRSR602481-2"/>
    </source>
</evidence>
<dbReference type="eggNOG" id="COG0735">
    <property type="taxonomic scope" value="Bacteria"/>
</dbReference>
<evidence type="ECO:0000256" key="5">
    <source>
        <dbReference type="ARBA" id="ARBA00023125"/>
    </source>
</evidence>
<dbReference type="RefSeq" id="WP_006104678.1">
    <property type="nucleotide sequence ID" value="NZ_DS989866.1"/>
</dbReference>
<dbReference type="PANTHER" id="PTHR33202:SF19">
    <property type="entry name" value="FERRIC UPTAKE REGULATION PROTEIN"/>
    <property type="match status" value="1"/>
</dbReference>
<comment type="similarity">
    <text evidence="1">Belongs to the Fur family.</text>
</comment>
<dbReference type="InterPro" id="IPR036388">
    <property type="entry name" value="WH-like_DNA-bd_sf"/>
</dbReference>
<feature type="binding site" evidence="7">
    <location>
        <position position="80"/>
    </location>
    <ligand>
        <name>Zn(2+)</name>
        <dbReference type="ChEBI" id="CHEBI:29105"/>
    </ligand>
</feature>
<feature type="binding site" evidence="7">
    <location>
        <position position="123"/>
    </location>
    <ligand>
        <name>Zn(2+)</name>
        <dbReference type="ChEBI" id="CHEBI:29105"/>
    </ligand>
</feature>
<dbReference type="InterPro" id="IPR036390">
    <property type="entry name" value="WH_DNA-bd_sf"/>
</dbReference>
<keyword evidence="3 7" id="KW-0862">Zinc</keyword>
<comment type="cofactor">
    <cofactor evidence="8">
        <name>Mn(2+)</name>
        <dbReference type="ChEBI" id="CHEBI:29035"/>
    </cofactor>
    <cofactor evidence="8">
        <name>Fe(2+)</name>
        <dbReference type="ChEBI" id="CHEBI:29033"/>
    </cofactor>
    <text evidence="8">Binds 1 Mn(2+) or Fe(2+) ion per subunit.</text>
</comment>
<keyword evidence="2" id="KW-0678">Repressor</keyword>
<gene>
    <name evidence="9" type="ORF">MC7420_8244</name>
</gene>
<evidence type="ECO:0000256" key="2">
    <source>
        <dbReference type="ARBA" id="ARBA00022491"/>
    </source>
</evidence>
<dbReference type="Gene3D" id="1.10.10.10">
    <property type="entry name" value="Winged helix-like DNA-binding domain superfamily/Winged helix DNA-binding domain"/>
    <property type="match status" value="1"/>
</dbReference>
<keyword evidence="5" id="KW-0238">DNA-binding</keyword>
<dbReference type="GO" id="GO:1900376">
    <property type="term" value="P:regulation of secondary metabolite biosynthetic process"/>
    <property type="evidence" value="ECO:0007669"/>
    <property type="project" value="TreeGrafter"/>
</dbReference>
<dbReference type="GO" id="GO:0003700">
    <property type="term" value="F:DNA-binding transcription factor activity"/>
    <property type="evidence" value="ECO:0007669"/>
    <property type="project" value="InterPro"/>
</dbReference>
<accession>B4W0W5</accession>
<dbReference type="InterPro" id="IPR043135">
    <property type="entry name" value="Fur_C"/>
</dbReference>
<dbReference type="InterPro" id="IPR002481">
    <property type="entry name" value="FUR"/>
</dbReference>
<evidence type="ECO:0000256" key="1">
    <source>
        <dbReference type="ARBA" id="ARBA00007957"/>
    </source>
</evidence>
<feature type="binding site" evidence="7">
    <location>
        <position position="83"/>
    </location>
    <ligand>
        <name>Zn(2+)</name>
        <dbReference type="ChEBI" id="CHEBI:29105"/>
    </ligand>
</feature>
<evidence type="ECO:0000313" key="10">
    <source>
        <dbReference type="Proteomes" id="UP000003835"/>
    </source>
</evidence>
<keyword evidence="7" id="KW-0479">Metal-binding</keyword>
<evidence type="ECO:0000313" key="9">
    <source>
        <dbReference type="EMBL" id="EDX72152.1"/>
    </source>
</evidence>
<evidence type="ECO:0000256" key="6">
    <source>
        <dbReference type="ARBA" id="ARBA00023163"/>
    </source>
</evidence>
<dbReference type="GO" id="GO:0008270">
    <property type="term" value="F:zinc ion binding"/>
    <property type="evidence" value="ECO:0007669"/>
    <property type="project" value="TreeGrafter"/>
</dbReference>
<reference evidence="9 10" key="1">
    <citation type="submission" date="2008-07" db="EMBL/GenBank/DDBJ databases">
        <authorList>
            <person name="Tandeau de Marsac N."/>
            <person name="Ferriera S."/>
            <person name="Johnson J."/>
            <person name="Kravitz S."/>
            <person name="Beeson K."/>
            <person name="Sutton G."/>
            <person name="Rogers Y.-H."/>
            <person name="Friedman R."/>
            <person name="Frazier M."/>
            <person name="Venter J.C."/>
        </authorList>
    </citation>
    <scope>NUCLEOTIDE SEQUENCE [LARGE SCALE GENOMIC DNA]</scope>
    <source>
        <strain evidence="9 10">PCC 7420</strain>
    </source>
</reference>
<proteinExistence type="inferred from homology"/>
<keyword evidence="4" id="KW-0805">Transcription regulation</keyword>
<keyword evidence="10" id="KW-1185">Reference proteome</keyword>
<keyword evidence="6" id="KW-0804">Transcription</keyword>
<dbReference type="EMBL" id="DS989866">
    <property type="protein sequence ID" value="EDX72152.1"/>
    <property type="molecule type" value="Genomic_DNA"/>
</dbReference>
<comment type="cofactor">
    <cofactor evidence="7">
        <name>Zn(2+)</name>
        <dbReference type="ChEBI" id="CHEBI:29105"/>
    </cofactor>
    <text evidence="7">Binds 1 zinc ion per subunit.</text>
</comment>
<keyword evidence="8" id="KW-0408">Iron</keyword>
<dbReference type="Pfam" id="PF01475">
    <property type="entry name" value="FUR"/>
    <property type="match status" value="1"/>
</dbReference>
<dbReference type="GO" id="GO:0000976">
    <property type="term" value="F:transcription cis-regulatory region binding"/>
    <property type="evidence" value="ECO:0007669"/>
    <property type="project" value="TreeGrafter"/>
</dbReference>
<dbReference type="GO" id="GO:0045892">
    <property type="term" value="P:negative regulation of DNA-templated transcription"/>
    <property type="evidence" value="ECO:0007669"/>
    <property type="project" value="TreeGrafter"/>
</dbReference>
<dbReference type="PANTHER" id="PTHR33202">
    <property type="entry name" value="ZINC UPTAKE REGULATION PROTEIN"/>
    <property type="match status" value="1"/>
</dbReference>
<dbReference type="Proteomes" id="UP000003835">
    <property type="component" value="Unassembled WGS sequence"/>
</dbReference>
<protein>
    <submittedName>
        <fullName evidence="9">Transcriptional regulator, Fur family</fullName>
    </submittedName>
</protein>
<dbReference type="OrthoDB" id="8659436at2"/>
<organism evidence="9 10">
    <name type="scientific">Coleofasciculus chthonoplastes PCC 7420</name>
    <dbReference type="NCBI Taxonomy" id="118168"/>
    <lineage>
        <taxon>Bacteria</taxon>
        <taxon>Bacillati</taxon>
        <taxon>Cyanobacteriota</taxon>
        <taxon>Cyanophyceae</taxon>
        <taxon>Coleofasciculales</taxon>
        <taxon>Coleofasciculaceae</taxon>
        <taxon>Coleofasciculus</taxon>
    </lineage>
</organism>